<evidence type="ECO:0000256" key="1">
    <source>
        <dbReference type="SAM" id="SignalP"/>
    </source>
</evidence>
<sequence length="93" mass="10916">MNFNYFSTNLWISLFLAKDTGSLPFCEPNRSFCTIKRYLYEFFVGYSPDRTLTFINIKISICLISYAYAFDRYLIEANKLPVDNDGIQKNLNI</sequence>
<feature type="signal peptide" evidence="1">
    <location>
        <begin position="1"/>
        <end position="22"/>
    </location>
</feature>
<proteinExistence type="predicted"/>
<keyword evidence="1" id="KW-0732">Signal</keyword>
<name>A0A232FFL1_9HYME</name>
<protein>
    <submittedName>
        <fullName evidence="2">Uncharacterized protein</fullName>
    </submittedName>
</protein>
<feature type="chain" id="PRO_5013053859" evidence="1">
    <location>
        <begin position="23"/>
        <end position="93"/>
    </location>
</feature>
<evidence type="ECO:0000313" key="2">
    <source>
        <dbReference type="EMBL" id="OXU29551.1"/>
    </source>
</evidence>
<keyword evidence="3" id="KW-1185">Reference proteome</keyword>
<accession>A0A232FFL1</accession>
<dbReference type="Proteomes" id="UP000215335">
    <property type="component" value="Unassembled WGS sequence"/>
</dbReference>
<dbReference type="EMBL" id="NNAY01000277">
    <property type="protein sequence ID" value="OXU29551.1"/>
    <property type="molecule type" value="Genomic_DNA"/>
</dbReference>
<evidence type="ECO:0000313" key="3">
    <source>
        <dbReference type="Proteomes" id="UP000215335"/>
    </source>
</evidence>
<comment type="caution">
    <text evidence="2">The sequence shown here is derived from an EMBL/GenBank/DDBJ whole genome shotgun (WGS) entry which is preliminary data.</text>
</comment>
<reference evidence="2 3" key="1">
    <citation type="journal article" date="2017" name="Curr. Biol.">
        <title>The Evolution of Venom by Co-option of Single-Copy Genes.</title>
        <authorList>
            <person name="Martinson E.O."/>
            <person name="Mrinalini"/>
            <person name="Kelkar Y.D."/>
            <person name="Chang C.H."/>
            <person name="Werren J.H."/>
        </authorList>
    </citation>
    <scope>NUCLEOTIDE SEQUENCE [LARGE SCALE GENOMIC DNA]</scope>
    <source>
        <strain evidence="2 3">Alberta</strain>
        <tissue evidence="2">Whole body</tissue>
    </source>
</reference>
<gene>
    <name evidence="2" type="ORF">TSAR_012458</name>
</gene>
<organism evidence="2 3">
    <name type="scientific">Trichomalopsis sarcophagae</name>
    <dbReference type="NCBI Taxonomy" id="543379"/>
    <lineage>
        <taxon>Eukaryota</taxon>
        <taxon>Metazoa</taxon>
        <taxon>Ecdysozoa</taxon>
        <taxon>Arthropoda</taxon>
        <taxon>Hexapoda</taxon>
        <taxon>Insecta</taxon>
        <taxon>Pterygota</taxon>
        <taxon>Neoptera</taxon>
        <taxon>Endopterygota</taxon>
        <taxon>Hymenoptera</taxon>
        <taxon>Apocrita</taxon>
        <taxon>Proctotrupomorpha</taxon>
        <taxon>Chalcidoidea</taxon>
        <taxon>Pteromalidae</taxon>
        <taxon>Pteromalinae</taxon>
        <taxon>Trichomalopsis</taxon>
    </lineage>
</organism>
<dbReference type="AlphaFoldDB" id="A0A232FFL1"/>